<dbReference type="Proteomes" id="UP001634393">
    <property type="component" value="Unassembled WGS sequence"/>
</dbReference>
<evidence type="ECO:0000259" key="1">
    <source>
        <dbReference type="Pfam" id="PF20167"/>
    </source>
</evidence>
<organism evidence="2 3">
    <name type="scientific">Penstemon smallii</name>
    <dbReference type="NCBI Taxonomy" id="265156"/>
    <lineage>
        <taxon>Eukaryota</taxon>
        <taxon>Viridiplantae</taxon>
        <taxon>Streptophyta</taxon>
        <taxon>Embryophyta</taxon>
        <taxon>Tracheophyta</taxon>
        <taxon>Spermatophyta</taxon>
        <taxon>Magnoliopsida</taxon>
        <taxon>eudicotyledons</taxon>
        <taxon>Gunneridae</taxon>
        <taxon>Pentapetalae</taxon>
        <taxon>asterids</taxon>
        <taxon>lamiids</taxon>
        <taxon>Lamiales</taxon>
        <taxon>Plantaginaceae</taxon>
        <taxon>Cheloneae</taxon>
        <taxon>Penstemon</taxon>
    </lineage>
</organism>
<proteinExistence type="predicted"/>
<keyword evidence="3" id="KW-1185">Reference proteome</keyword>
<evidence type="ECO:0000313" key="3">
    <source>
        <dbReference type="Proteomes" id="UP001634393"/>
    </source>
</evidence>
<dbReference type="InterPro" id="IPR046796">
    <property type="entry name" value="Transposase_32_dom"/>
</dbReference>
<feature type="domain" description="Putative plant transposon protein" evidence="1">
    <location>
        <begin position="84"/>
        <end position="258"/>
    </location>
</feature>
<name>A0ABD3TCZ0_9LAMI</name>
<accession>A0ABD3TCZ0</accession>
<dbReference type="AlphaFoldDB" id="A0ABD3TCZ0"/>
<dbReference type="EMBL" id="JBJXBP010000004">
    <property type="protein sequence ID" value="KAL3834253.1"/>
    <property type="molecule type" value="Genomic_DNA"/>
</dbReference>
<reference evidence="2 3" key="1">
    <citation type="submission" date="2024-12" db="EMBL/GenBank/DDBJ databases">
        <title>The unique morphological basis and parallel evolutionary history of personate flowers in Penstemon.</title>
        <authorList>
            <person name="Depatie T.H."/>
            <person name="Wessinger C.A."/>
        </authorList>
    </citation>
    <scope>NUCLEOTIDE SEQUENCE [LARGE SCALE GENOMIC DNA]</scope>
    <source>
        <strain evidence="2">WTNN_2</strain>
        <tissue evidence="2">Leaf</tissue>
    </source>
</reference>
<protein>
    <recommendedName>
        <fullName evidence="1">Putative plant transposon protein domain-containing protein</fullName>
    </recommendedName>
</protein>
<sequence>MKLVGIDYTLVSVLYLSIDCSCGVIVLVRKSYGTTKSNDPKETPCEQISGSDRIDEKGESFITERGVECTPESFPEFYRLFQKWGWMDFIKQPTEIEGEIIREFYANVSQTPDAKVVKVRGRMVKFDKATINTLYKLPTYAIDQYTTCLADAIDMKDIVEFICLSGTVLPTTGNFLKASLTPVAKIWFAFIASRLMPTTHYTKISKDKARLIYSLMKGHTVDIGELICKGFIRNATKEGAQTFWFPSLIFRLCIQVEVQMGEGVGDGNGPKVSKKRSGKQKF</sequence>
<comment type="caution">
    <text evidence="2">The sequence shown here is derived from an EMBL/GenBank/DDBJ whole genome shotgun (WGS) entry which is preliminary data.</text>
</comment>
<gene>
    <name evidence="2" type="ORF">ACJIZ3_008989</name>
</gene>
<dbReference type="Pfam" id="PF20167">
    <property type="entry name" value="Transposase_32"/>
    <property type="match status" value="1"/>
</dbReference>
<evidence type="ECO:0000313" key="2">
    <source>
        <dbReference type="EMBL" id="KAL3834253.1"/>
    </source>
</evidence>